<feature type="compositionally biased region" description="Basic and acidic residues" evidence="2">
    <location>
        <begin position="227"/>
        <end position="236"/>
    </location>
</feature>
<dbReference type="InterPro" id="IPR012677">
    <property type="entry name" value="Nucleotide-bd_a/b_plait_sf"/>
</dbReference>
<dbReference type="EMBL" id="LUCM01006990">
    <property type="protein sequence ID" value="KAA0190511.1"/>
    <property type="molecule type" value="Genomic_DNA"/>
</dbReference>
<feature type="compositionally biased region" description="Polar residues" evidence="2">
    <location>
        <begin position="206"/>
        <end position="224"/>
    </location>
</feature>
<reference evidence="3" key="1">
    <citation type="submission" date="2019-05" db="EMBL/GenBank/DDBJ databases">
        <title>Annotation for the trematode Fasciolopsis buski.</title>
        <authorList>
            <person name="Choi Y.-J."/>
        </authorList>
    </citation>
    <scope>NUCLEOTIDE SEQUENCE</scope>
    <source>
        <strain evidence="3">HT</strain>
        <tissue evidence="3">Whole worm</tissue>
    </source>
</reference>
<keyword evidence="4" id="KW-1185">Reference proteome</keyword>
<dbReference type="SUPFAM" id="SSF54928">
    <property type="entry name" value="RNA-binding domain, RBD"/>
    <property type="match status" value="1"/>
</dbReference>
<dbReference type="GO" id="GO:0005634">
    <property type="term" value="C:nucleus"/>
    <property type="evidence" value="ECO:0007669"/>
    <property type="project" value="TreeGrafter"/>
</dbReference>
<dbReference type="Proteomes" id="UP000728185">
    <property type="component" value="Unassembled WGS sequence"/>
</dbReference>
<comment type="similarity">
    <text evidence="1">Belongs to the RCAN family.</text>
</comment>
<feature type="region of interest" description="Disordered" evidence="2">
    <location>
        <begin position="192"/>
        <end position="292"/>
    </location>
</feature>
<name>A0A8E0RQH1_9TREM</name>
<dbReference type="CDD" id="cd12434">
    <property type="entry name" value="RRM_RCAN_like"/>
    <property type="match status" value="1"/>
</dbReference>
<protein>
    <submittedName>
        <fullName evidence="3">Protein sarah</fullName>
    </submittedName>
</protein>
<accession>A0A8E0RQH1</accession>
<proteinExistence type="inferred from homology"/>
<dbReference type="GO" id="GO:0008597">
    <property type="term" value="F:calcium-dependent protein serine/threonine phosphatase regulator activity"/>
    <property type="evidence" value="ECO:0007669"/>
    <property type="project" value="TreeGrafter"/>
</dbReference>
<dbReference type="GO" id="GO:0005737">
    <property type="term" value="C:cytoplasm"/>
    <property type="evidence" value="ECO:0007669"/>
    <property type="project" value="TreeGrafter"/>
</dbReference>
<dbReference type="PANTHER" id="PTHR10300">
    <property type="entry name" value="CALCIPRESSIN"/>
    <property type="match status" value="1"/>
</dbReference>
<dbReference type="GO" id="GO:0003676">
    <property type="term" value="F:nucleic acid binding"/>
    <property type="evidence" value="ECO:0007669"/>
    <property type="project" value="InterPro"/>
</dbReference>
<evidence type="ECO:0000256" key="1">
    <source>
        <dbReference type="ARBA" id="ARBA00008209"/>
    </source>
</evidence>
<feature type="compositionally biased region" description="Polar residues" evidence="2">
    <location>
        <begin position="352"/>
        <end position="364"/>
    </location>
</feature>
<dbReference type="AlphaFoldDB" id="A0A8E0RQH1"/>
<organism evidence="3 4">
    <name type="scientific">Fasciolopsis buskii</name>
    <dbReference type="NCBI Taxonomy" id="27845"/>
    <lineage>
        <taxon>Eukaryota</taxon>
        <taxon>Metazoa</taxon>
        <taxon>Spiralia</taxon>
        <taxon>Lophotrochozoa</taxon>
        <taxon>Platyhelminthes</taxon>
        <taxon>Trematoda</taxon>
        <taxon>Digenea</taxon>
        <taxon>Plagiorchiida</taxon>
        <taxon>Echinostomata</taxon>
        <taxon>Echinostomatoidea</taxon>
        <taxon>Fasciolidae</taxon>
        <taxon>Fasciolopsis</taxon>
    </lineage>
</organism>
<dbReference type="InterPro" id="IPR035979">
    <property type="entry name" value="RBD_domain_sf"/>
</dbReference>
<evidence type="ECO:0000313" key="3">
    <source>
        <dbReference type="EMBL" id="KAA0190511.1"/>
    </source>
</evidence>
<evidence type="ECO:0000256" key="2">
    <source>
        <dbReference type="SAM" id="MobiDB-lite"/>
    </source>
</evidence>
<dbReference type="PANTHER" id="PTHR10300:SF14">
    <property type="entry name" value="PROTEIN SARAH"/>
    <property type="match status" value="1"/>
</dbReference>
<dbReference type="Gene3D" id="3.30.70.330">
    <property type="match status" value="1"/>
</dbReference>
<dbReference type="OrthoDB" id="17212at2759"/>
<dbReference type="Pfam" id="PF04847">
    <property type="entry name" value="Calcipressin"/>
    <property type="match status" value="2"/>
</dbReference>
<sequence>MSQIDSHIRLIQEKLAGEGSEFSYEEVEEVFKVLRDASLKLIVTNVPRAVFTNEIARNAFENHFRSYDPHSTFFYLSSFNRAQVYMERPEAALCARLQSQGWKLPRDCVVSNLPEGQTTEDVLGEGINCFIDHVDEEDVLPNSSEDEVHDSECNCDMTTESMPLGDENQLVDSKEDPSAYQEFRFIEMMGKLKPKDGNDDSASDRPLSSQRYLPSMPRSNSSGQKDFPLDYKRSATECESTSEASGDDLVTSAITGSSRADTHKSSCPKYRETSKTSHRMKHLAPPKPPRLFLLSPPASPPVGWEPKKEAEPVINYELLEALASLAPGEAFELYPRDAAGRHPSIVITPCETQHSAGSRPQIIQTRCPERKSP</sequence>
<feature type="region of interest" description="Disordered" evidence="2">
    <location>
        <begin position="352"/>
        <end position="373"/>
    </location>
</feature>
<gene>
    <name evidence="3" type="ORF">FBUS_09350</name>
</gene>
<comment type="caution">
    <text evidence="3">The sequence shown here is derived from an EMBL/GenBank/DDBJ whole genome shotgun (WGS) entry which is preliminary data.</text>
</comment>
<feature type="compositionally biased region" description="Basic and acidic residues" evidence="2">
    <location>
        <begin position="260"/>
        <end position="275"/>
    </location>
</feature>
<dbReference type="GO" id="GO:0019722">
    <property type="term" value="P:calcium-mediated signaling"/>
    <property type="evidence" value="ECO:0007669"/>
    <property type="project" value="InterPro"/>
</dbReference>
<evidence type="ECO:0000313" key="4">
    <source>
        <dbReference type="Proteomes" id="UP000728185"/>
    </source>
</evidence>
<dbReference type="InterPro" id="IPR006931">
    <property type="entry name" value="Calcipressin"/>
</dbReference>